<dbReference type="EMBL" id="FNAL01000020">
    <property type="protein sequence ID" value="SDE06212.1"/>
    <property type="molecule type" value="Genomic_DNA"/>
</dbReference>
<name>A0A1G6ZUJ0_9GAMM</name>
<accession>A0A1G6ZUJ0</accession>
<reference evidence="3 4" key="2">
    <citation type="submission" date="2016-10" db="EMBL/GenBank/DDBJ databases">
        <authorList>
            <person name="de Groot N.N."/>
        </authorList>
    </citation>
    <scope>NUCLEOTIDE SEQUENCE [LARGE SCALE GENOMIC DNA]</scope>
    <source>
        <strain evidence="3 4">DSM 23406</strain>
    </source>
</reference>
<sequence>MIILPTFFKEKSAALASSSLLLLALTATGCQSASESSEAIVAQPTSTSATAISTDISQQTLKQQALRIQRALANKDFARITDDIHPTRGVRFSMYAYVRPESDKVFSRAQYAQYLQQSKIRFTWGERDGSGEPLIIPLPEYLDTWVKAKTFNDATLSVNEFQKSGNSINNLNKIYQNSDVVEFYYKGSDEYSGLDWRVLRLVFDEYQGKRYLVAVVNDQWTV</sequence>
<reference evidence="5" key="3">
    <citation type="journal article" date="2019" name="Int. J. Syst. Evol. Microbiol.">
        <title>The Global Catalogue of Microorganisms (GCM) 10K type strain sequencing project: providing services to taxonomists for standard genome sequencing and annotation.</title>
        <authorList>
            <consortium name="The Broad Institute Genomics Platform"/>
            <consortium name="The Broad Institute Genome Sequencing Center for Infectious Disease"/>
            <person name="Wu L."/>
            <person name="Ma J."/>
        </authorList>
    </citation>
    <scope>NUCLEOTIDE SEQUENCE [LARGE SCALE GENOMIC DNA]</scope>
    <source>
        <strain evidence="5">NBRC 103191</strain>
    </source>
</reference>
<proteinExistence type="predicted"/>
<dbReference type="RefSeq" id="WP_071001567.1">
    <property type="nucleotide sequence ID" value="NZ_BSOK01000059.1"/>
</dbReference>
<evidence type="ECO:0000313" key="4">
    <source>
        <dbReference type="Proteomes" id="UP000198501"/>
    </source>
</evidence>
<dbReference type="Proteomes" id="UP001156645">
    <property type="component" value="Unassembled WGS sequence"/>
</dbReference>
<protein>
    <recommendedName>
        <fullName evidence="6">Lipoprotein</fullName>
    </recommendedName>
</protein>
<keyword evidence="1" id="KW-0732">Signal</keyword>
<feature type="signal peptide" evidence="1">
    <location>
        <begin position="1"/>
        <end position="32"/>
    </location>
</feature>
<evidence type="ECO:0008006" key="6">
    <source>
        <dbReference type="Google" id="ProtNLM"/>
    </source>
</evidence>
<dbReference type="Proteomes" id="UP000198501">
    <property type="component" value="Unassembled WGS sequence"/>
</dbReference>
<organism evidence="3 4">
    <name type="scientific">Psychrobacter pacificensis</name>
    <dbReference type="NCBI Taxonomy" id="112002"/>
    <lineage>
        <taxon>Bacteria</taxon>
        <taxon>Pseudomonadati</taxon>
        <taxon>Pseudomonadota</taxon>
        <taxon>Gammaproteobacteria</taxon>
        <taxon>Moraxellales</taxon>
        <taxon>Moraxellaceae</taxon>
        <taxon>Psychrobacter</taxon>
    </lineage>
</organism>
<reference evidence="2" key="1">
    <citation type="journal article" date="2014" name="Int. J. Syst. Evol. Microbiol.">
        <title>Complete genome of a new Firmicutes species belonging to the dominant human colonic microbiota ('Ruminococcus bicirculans') reveals two chromosomes and a selective capacity to utilize plant glucans.</title>
        <authorList>
            <consortium name="NISC Comparative Sequencing Program"/>
            <person name="Wegmann U."/>
            <person name="Louis P."/>
            <person name="Goesmann A."/>
            <person name="Henrissat B."/>
            <person name="Duncan S.H."/>
            <person name="Flint H.J."/>
        </authorList>
    </citation>
    <scope>NUCLEOTIDE SEQUENCE</scope>
    <source>
        <strain evidence="2">NBRC 103191</strain>
    </source>
</reference>
<evidence type="ECO:0000313" key="2">
    <source>
        <dbReference type="EMBL" id="GLR30030.1"/>
    </source>
</evidence>
<evidence type="ECO:0000313" key="3">
    <source>
        <dbReference type="EMBL" id="SDE06212.1"/>
    </source>
</evidence>
<dbReference type="AlphaFoldDB" id="A0A1G6ZUJ0"/>
<keyword evidence="5" id="KW-1185">Reference proteome</keyword>
<evidence type="ECO:0000256" key="1">
    <source>
        <dbReference type="SAM" id="SignalP"/>
    </source>
</evidence>
<evidence type="ECO:0000313" key="5">
    <source>
        <dbReference type="Proteomes" id="UP001156645"/>
    </source>
</evidence>
<gene>
    <name evidence="2" type="ORF">GCM10007915_22690</name>
    <name evidence="3" type="ORF">SAMN05660405_02208</name>
</gene>
<dbReference type="EMBL" id="BSOK01000059">
    <property type="protein sequence ID" value="GLR30030.1"/>
    <property type="molecule type" value="Genomic_DNA"/>
</dbReference>
<dbReference type="GeneID" id="300924069"/>
<feature type="chain" id="PRO_5011608805" description="Lipoprotein" evidence="1">
    <location>
        <begin position="33"/>
        <end position="222"/>
    </location>
</feature>
<reference evidence="2" key="4">
    <citation type="submission" date="2023-01" db="EMBL/GenBank/DDBJ databases">
        <title>Draft genome sequence of Psychrobacter pacificensis strain NBRC 103191.</title>
        <authorList>
            <person name="Sun Q."/>
            <person name="Mori K."/>
        </authorList>
    </citation>
    <scope>NUCLEOTIDE SEQUENCE</scope>
    <source>
        <strain evidence="2">NBRC 103191</strain>
    </source>
</reference>